<protein>
    <submittedName>
        <fullName evidence="2">Glr0639 protein</fullName>
    </submittedName>
</protein>
<evidence type="ECO:0000313" key="2">
    <source>
        <dbReference type="EMBL" id="BAC88580.1"/>
    </source>
</evidence>
<dbReference type="AlphaFoldDB" id="Q7NMX6"/>
<feature type="transmembrane region" description="Helical" evidence="1">
    <location>
        <begin position="50"/>
        <end position="68"/>
    </location>
</feature>
<proteinExistence type="predicted"/>
<evidence type="ECO:0000313" key="3">
    <source>
        <dbReference type="Proteomes" id="UP000000557"/>
    </source>
</evidence>
<feature type="transmembrane region" description="Helical" evidence="1">
    <location>
        <begin position="20"/>
        <end position="43"/>
    </location>
</feature>
<sequence length="108" mass="11449">MTTQTPLPPESTDYPASRRILAGVGWGVLWGGGIAAVIFPLVAANLTVGILLALIILIAIAMGISLHWNAAREPCPQCATVFIATPSGGRCPKCGERVRVVDRRMIKI</sequence>
<keyword evidence="1" id="KW-0472">Membrane</keyword>
<keyword evidence="3" id="KW-1185">Reference proteome</keyword>
<dbReference type="EMBL" id="BA000045">
    <property type="protein sequence ID" value="BAC88580.1"/>
    <property type="molecule type" value="Genomic_DNA"/>
</dbReference>
<dbReference type="eggNOG" id="ENOG5033AT8">
    <property type="taxonomic scope" value="Bacteria"/>
</dbReference>
<reference evidence="2 3" key="1">
    <citation type="journal article" date="2003" name="DNA Res.">
        <title>Complete genome structure of Gloeobacter violaceus PCC 7421, a cyanobacterium that lacks thylakoids.</title>
        <authorList>
            <person name="Nakamura Y."/>
            <person name="Kaneko T."/>
            <person name="Sato S."/>
            <person name="Mimuro M."/>
            <person name="Miyashita H."/>
            <person name="Tsuchiya T."/>
            <person name="Sasamoto S."/>
            <person name="Watanabe A."/>
            <person name="Kawashima K."/>
            <person name="Kishida Y."/>
            <person name="Kiyokawa C."/>
            <person name="Kohara M."/>
            <person name="Matsumoto M."/>
            <person name="Matsuno A."/>
            <person name="Nakazaki N."/>
            <person name="Shimpo S."/>
            <person name="Takeuchi C."/>
            <person name="Yamada M."/>
            <person name="Tabata S."/>
        </authorList>
    </citation>
    <scope>NUCLEOTIDE SEQUENCE [LARGE SCALE GENOMIC DNA]</scope>
    <source>
        <strain evidence="3">ATCC 29082 / PCC 7421</strain>
    </source>
</reference>
<dbReference type="EnsemblBacteria" id="BAC88580">
    <property type="protein sequence ID" value="BAC88580"/>
    <property type="gene ID" value="BAC88580"/>
</dbReference>
<name>Q7NMX6_GLOVI</name>
<dbReference type="Proteomes" id="UP000000557">
    <property type="component" value="Chromosome"/>
</dbReference>
<keyword evidence="1" id="KW-0812">Transmembrane</keyword>
<keyword evidence="1" id="KW-1133">Transmembrane helix</keyword>
<gene>
    <name evidence="2" type="ordered locus">glr0639</name>
</gene>
<reference evidence="2 3" key="2">
    <citation type="journal article" date="2003" name="DNA Res.">
        <title>Complete genome structure of Gloeobacter violaceus PCC 7421, a cyanobacterium that lacks thylakoids (supplement).</title>
        <authorList>
            <person name="Nakamura Y."/>
            <person name="Kaneko T."/>
            <person name="Sato S."/>
            <person name="Mimuro M."/>
            <person name="Miyashita H."/>
            <person name="Tsuchiya T."/>
            <person name="Sasamoto S."/>
            <person name="Watanabe A."/>
            <person name="Kawashima K."/>
            <person name="Kishida Y."/>
            <person name="Kiyokawa C."/>
            <person name="Kohara M."/>
            <person name="Matsumoto M."/>
            <person name="Matsuno A."/>
            <person name="Nakazaki N."/>
            <person name="Shimpo S."/>
            <person name="Takeuchi C."/>
            <person name="Yamada M."/>
            <person name="Tabata S."/>
        </authorList>
    </citation>
    <scope>NUCLEOTIDE SEQUENCE [LARGE SCALE GENOMIC DNA]</scope>
    <source>
        <strain evidence="3">ATCC 29082 / PCC 7421</strain>
    </source>
</reference>
<evidence type="ECO:0000256" key="1">
    <source>
        <dbReference type="SAM" id="Phobius"/>
    </source>
</evidence>
<dbReference type="InParanoid" id="Q7NMX6"/>
<dbReference type="HOGENOM" id="CLU_2091435_0_0_3"/>
<dbReference type="OrthoDB" id="572735at2"/>
<dbReference type="KEGG" id="gvi:glr0639"/>
<accession>Q7NMX6</accession>
<organism evidence="2 3">
    <name type="scientific">Gloeobacter violaceus (strain ATCC 29082 / PCC 7421)</name>
    <dbReference type="NCBI Taxonomy" id="251221"/>
    <lineage>
        <taxon>Bacteria</taxon>
        <taxon>Bacillati</taxon>
        <taxon>Cyanobacteriota</taxon>
        <taxon>Cyanophyceae</taxon>
        <taxon>Gloeobacterales</taxon>
        <taxon>Gloeobacteraceae</taxon>
        <taxon>Gloeobacter</taxon>
    </lineage>
</organism>
<dbReference type="RefSeq" id="WP_011140641.1">
    <property type="nucleotide sequence ID" value="NC_005125.1"/>
</dbReference>